<evidence type="ECO:0000313" key="1">
    <source>
        <dbReference type="EMBL" id="KAG0143539.1"/>
    </source>
</evidence>
<organism evidence="1 2">
    <name type="scientific">Cronartium quercuum f. sp. fusiforme G11</name>
    <dbReference type="NCBI Taxonomy" id="708437"/>
    <lineage>
        <taxon>Eukaryota</taxon>
        <taxon>Fungi</taxon>
        <taxon>Dikarya</taxon>
        <taxon>Basidiomycota</taxon>
        <taxon>Pucciniomycotina</taxon>
        <taxon>Pucciniomycetes</taxon>
        <taxon>Pucciniales</taxon>
        <taxon>Coleosporiaceae</taxon>
        <taxon>Cronartium</taxon>
    </lineage>
</organism>
<sequence>MGSTPSTYCTSLQSILRVMKQTRKAETPLIFTSWGATSGFSQARDVGEATSIGTRIETSPGVKASTDSPVEQPSIGAKLKVTLTNRINNWMEILRESTNAWLLSIPAIYSDWNLAYVQYERVILQIIDDPPIFKSWHTQGGLVDLIWELVFRRSQLTNEFAGYAKDVAYYIMSTKLPEILAALEIAASSRLKDMVQRSEIEPHNRNQIQVEFAVLKQFLEVEGKDLMCSHRIGPSGSDIEKLNELFPDSDSMEIIRPSRASIPPFRTSVLTWARRPSDSRYFNYVTKLAELIQPLEAAEPDTTKVLTPHELTLPEFKILEDINVHRGMLIREITDNLSSRWKVLTDLELSLAALVIESISEPTSHQAMKILRDVVTHEKYSQYVKDCFDIAIGYNIQSKPPPPVFFEDFVRLVPVAQEIAQARPPYPFEFEHPNYLLSELQTSSFDGPLKNLANLEEWAKKAAIHRVETEEFSGMYHLKAD</sequence>
<protein>
    <submittedName>
        <fullName evidence="1">Uncharacterized protein</fullName>
    </submittedName>
</protein>
<dbReference type="Proteomes" id="UP000886653">
    <property type="component" value="Unassembled WGS sequence"/>
</dbReference>
<evidence type="ECO:0000313" key="2">
    <source>
        <dbReference type="Proteomes" id="UP000886653"/>
    </source>
</evidence>
<gene>
    <name evidence="1" type="ORF">CROQUDRAFT_96132</name>
</gene>
<dbReference type="AlphaFoldDB" id="A0A9P6NG69"/>
<comment type="caution">
    <text evidence="1">The sequence shown here is derived from an EMBL/GenBank/DDBJ whole genome shotgun (WGS) entry which is preliminary data.</text>
</comment>
<proteinExistence type="predicted"/>
<accession>A0A9P6NG69</accession>
<reference evidence="1" key="1">
    <citation type="submission" date="2013-11" db="EMBL/GenBank/DDBJ databases">
        <title>Genome sequence of the fusiform rust pathogen reveals effectors for host alternation and coevolution with pine.</title>
        <authorList>
            <consortium name="DOE Joint Genome Institute"/>
            <person name="Smith K."/>
            <person name="Pendleton A."/>
            <person name="Kubisiak T."/>
            <person name="Anderson C."/>
            <person name="Salamov A."/>
            <person name="Aerts A."/>
            <person name="Riley R."/>
            <person name="Clum A."/>
            <person name="Lindquist E."/>
            <person name="Ence D."/>
            <person name="Campbell M."/>
            <person name="Kronenberg Z."/>
            <person name="Feau N."/>
            <person name="Dhillon B."/>
            <person name="Hamelin R."/>
            <person name="Burleigh J."/>
            <person name="Smith J."/>
            <person name="Yandell M."/>
            <person name="Nelson C."/>
            <person name="Grigoriev I."/>
            <person name="Davis J."/>
        </authorList>
    </citation>
    <scope>NUCLEOTIDE SEQUENCE</scope>
    <source>
        <strain evidence="1">G11</strain>
    </source>
</reference>
<keyword evidence="2" id="KW-1185">Reference proteome</keyword>
<dbReference type="EMBL" id="MU167316">
    <property type="protein sequence ID" value="KAG0143539.1"/>
    <property type="molecule type" value="Genomic_DNA"/>
</dbReference>
<name>A0A9P6NG69_9BASI</name>